<dbReference type="OrthoDB" id="5587367at2759"/>
<keyword evidence="2" id="KW-1185">Reference proteome</keyword>
<dbReference type="Proteomes" id="UP000749646">
    <property type="component" value="Unassembled WGS sequence"/>
</dbReference>
<accession>A0A9P6J3C9</accession>
<comment type="caution">
    <text evidence="1">The sequence shown here is derived from an EMBL/GenBank/DDBJ whole genome shotgun (WGS) entry which is preliminary data.</text>
</comment>
<proteinExistence type="predicted"/>
<name>A0A9P6J3C9_9FUNG</name>
<dbReference type="AlphaFoldDB" id="A0A9P6J3C9"/>
<evidence type="ECO:0000313" key="1">
    <source>
        <dbReference type="EMBL" id="KAF9959732.1"/>
    </source>
</evidence>
<dbReference type="EMBL" id="JAAAHW010006492">
    <property type="protein sequence ID" value="KAF9959732.1"/>
    <property type="molecule type" value="Genomic_DNA"/>
</dbReference>
<protein>
    <submittedName>
        <fullName evidence="1">Uncharacterized protein</fullName>
    </submittedName>
</protein>
<reference evidence="1" key="1">
    <citation type="journal article" date="2020" name="Fungal Divers.">
        <title>Resolving the Mortierellaceae phylogeny through synthesis of multi-gene phylogenetics and phylogenomics.</title>
        <authorList>
            <person name="Vandepol N."/>
            <person name="Liber J."/>
            <person name="Desiro A."/>
            <person name="Na H."/>
            <person name="Kennedy M."/>
            <person name="Barry K."/>
            <person name="Grigoriev I.V."/>
            <person name="Miller A.N."/>
            <person name="O'Donnell K."/>
            <person name="Stajich J.E."/>
            <person name="Bonito G."/>
        </authorList>
    </citation>
    <scope>NUCLEOTIDE SEQUENCE</scope>
    <source>
        <strain evidence="1">MES-2147</strain>
    </source>
</reference>
<gene>
    <name evidence="1" type="ORF">BGZ65_000095</name>
</gene>
<sequence>MSQTNKAFSGLPNIDEVRLGEKLTAAMLSSTKENMPGPIEQRLRTGPETPLPSCVDFAIYPLGTTVPFSQYIKKVEEILKQLETVSNIHIRFV</sequence>
<organism evidence="1 2">
    <name type="scientific">Modicella reniformis</name>
    <dbReference type="NCBI Taxonomy" id="1440133"/>
    <lineage>
        <taxon>Eukaryota</taxon>
        <taxon>Fungi</taxon>
        <taxon>Fungi incertae sedis</taxon>
        <taxon>Mucoromycota</taxon>
        <taxon>Mortierellomycotina</taxon>
        <taxon>Mortierellomycetes</taxon>
        <taxon>Mortierellales</taxon>
        <taxon>Mortierellaceae</taxon>
        <taxon>Modicella</taxon>
    </lineage>
</organism>
<evidence type="ECO:0000313" key="2">
    <source>
        <dbReference type="Proteomes" id="UP000749646"/>
    </source>
</evidence>